<dbReference type="InterPro" id="IPR003594">
    <property type="entry name" value="HATPase_dom"/>
</dbReference>
<feature type="transmembrane region" description="Helical" evidence="12">
    <location>
        <begin position="12"/>
        <end position="31"/>
    </location>
</feature>
<dbReference type="PROSITE" id="PS50109">
    <property type="entry name" value="HIS_KIN"/>
    <property type="match status" value="1"/>
</dbReference>
<dbReference type="InterPro" id="IPR050351">
    <property type="entry name" value="BphY/WalK/GraS-like"/>
</dbReference>
<dbReference type="GO" id="GO:0005886">
    <property type="term" value="C:plasma membrane"/>
    <property type="evidence" value="ECO:0007669"/>
    <property type="project" value="UniProtKB-SubCell"/>
</dbReference>
<dbReference type="GO" id="GO:0016036">
    <property type="term" value="P:cellular response to phosphate starvation"/>
    <property type="evidence" value="ECO:0007669"/>
    <property type="project" value="TreeGrafter"/>
</dbReference>
<dbReference type="Pfam" id="PF00512">
    <property type="entry name" value="HisKA"/>
    <property type="match status" value="1"/>
</dbReference>
<dbReference type="EMBL" id="JARUIS010000001">
    <property type="protein sequence ID" value="MDS1001928.1"/>
    <property type="molecule type" value="Genomic_DNA"/>
</dbReference>
<evidence type="ECO:0000256" key="5">
    <source>
        <dbReference type="ARBA" id="ARBA00022553"/>
    </source>
</evidence>
<gene>
    <name evidence="14" type="ORF">P9J83_00170</name>
</gene>
<dbReference type="SMART" id="SM00388">
    <property type="entry name" value="HisKA"/>
    <property type="match status" value="1"/>
</dbReference>
<dbReference type="EC" id="2.7.13.3" evidence="3"/>
<dbReference type="GO" id="GO:0004721">
    <property type="term" value="F:phosphoprotein phosphatase activity"/>
    <property type="evidence" value="ECO:0007669"/>
    <property type="project" value="TreeGrafter"/>
</dbReference>
<dbReference type="Pfam" id="PF02518">
    <property type="entry name" value="HATPase_c"/>
    <property type="match status" value="1"/>
</dbReference>
<dbReference type="GO" id="GO:0000155">
    <property type="term" value="F:phosphorelay sensor kinase activity"/>
    <property type="evidence" value="ECO:0007669"/>
    <property type="project" value="InterPro"/>
</dbReference>
<dbReference type="InterPro" id="IPR003661">
    <property type="entry name" value="HisK_dim/P_dom"/>
</dbReference>
<comment type="subcellular location">
    <subcellularLocation>
        <location evidence="2">Cell membrane</location>
        <topology evidence="2">Multi-pass membrane protein</topology>
    </subcellularLocation>
</comment>
<dbReference type="Proteomes" id="UP001182303">
    <property type="component" value="Unassembled WGS sequence"/>
</dbReference>
<keyword evidence="9 12" id="KW-1133">Transmembrane helix</keyword>
<keyword evidence="4" id="KW-1003">Cell membrane</keyword>
<evidence type="ECO:0000256" key="2">
    <source>
        <dbReference type="ARBA" id="ARBA00004651"/>
    </source>
</evidence>
<evidence type="ECO:0000256" key="7">
    <source>
        <dbReference type="ARBA" id="ARBA00022692"/>
    </source>
</evidence>
<evidence type="ECO:0000256" key="3">
    <source>
        <dbReference type="ARBA" id="ARBA00012438"/>
    </source>
</evidence>
<dbReference type="SUPFAM" id="SSF55874">
    <property type="entry name" value="ATPase domain of HSP90 chaperone/DNA topoisomerase II/histidine kinase"/>
    <property type="match status" value="1"/>
</dbReference>
<proteinExistence type="predicted"/>
<comment type="catalytic activity">
    <reaction evidence="1">
        <text>ATP + protein L-histidine = ADP + protein N-phospho-L-histidine.</text>
        <dbReference type="EC" id="2.7.13.3"/>
    </reaction>
</comment>
<keyword evidence="11 12" id="KW-0472">Membrane</keyword>
<evidence type="ECO:0000256" key="4">
    <source>
        <dbReference type="ARBA" id="ARBA00022475"/>
    </source>
</evidence>
<feature type="domain" description="Histidine kinase" evidence="13">
    <location>
        <begin position="120"/>
        <end position="328"/>
    </location>
</feature>
<organism evidence="14 15">
    <name type="scientific">Clostridium sporogenes</name>
    <dbReference type="NCBI Taxonomy" id="1509"/>
    <lineage>
        <taxon>Bacteria</taxon>
        <taxon>Bacillati</taxon>
        <taxon>Bacillota</taxon>
        <taxon>Clostridia</taxon>
        <taxon>Eubacteriales</taxon>
        <taxon>Clostridiaceae</taxon>
        <taxon>Clostridium</taxon>
    </lineage>
</organism>
<dbReference type="PANTHER" id="PTHR45453:SF2">
    <property type="entry name" value="HISTIDINE KINASE"/>
    <property type="match status" value="1"/>
</dbReference>
<dbReference type="InterPro" id="IPR004358">
    <property type="entry name" value="Sig_transdc_His_kin-like_C"/>
</dbReference>
<dbReference type="Gene3D" id="3.30.565.10">
    <property type="entry name" value="Histidine kinase-like ATPase, C-terminal domain"/>
    <property type="match status" value="1"/>
</dbReference>
<keyword evidence="5" id="KW-0597">Phosphoprotein</keyword>
<evidence type="ECO:0000256" key="8">
    <source>
        <dbReference type="ARBA" id="ARBA00022777"/>
    </source>
</evidence>
<evidence type="ECO:0000256" key="10">
    <source>
        <dbReference type="ARBA" id="ARBA00023012"/>
    </source>
</evidence>
<comment type="caution">
    <text evidence="14">The sequence shown here is derived from an EMBL/GenBank/DDBJ whole genome shotgun (WGS) entry which is preliminary data.</text>
</comment>
<accession>A0AAE4JS50</accession>
<evidence type="ECO:0000256" key="6">
    <source>
        <dbReference type="ARBA" id="ARBA00022679"/>
    </source>
</evidence>
<dbReference type="AlphaFoldDB" id="A0AAE4JS50"/>
<keyword evidence="8 14" id="KW-0418">Kinase</keyword>
<evidence type="ECO:0000259" key="13">
    <source>
        <dbReference type="PROSITE" id="PS50109"/>
    </source>
</evidence>
<dbReference type="PRINTS" id="PR00344">
    <property type="entry name" value="BCTRLSENSOR"/>
</dbReference>
<evidence type="ECO:0000256" key="9">
    <source>
        <dbReference type="ARBA" id="ARBA00022989"/>
    </source>
</evidence>
<keyword evidence="10" id="KW-0902">Two-component regulatory system</keyword>
<dbReference type="RefSeq" id="WP_310942520.1">
    <property type="nucleotide sequence ID" value="NZ_JARUIS010000001.1"/>
</dbReference>
<dbReference type="PANTHER" id="PTHR45453">
    <property type="entry name" value="PHOSPHATE REGULON SENSOR PROTEIN PHOR"/>
    <property type="match status" value="1"/>
</dbReference>
<dbReference type="InterPro" id="IPR036890">
    <property type="entry name" value="HATPase_C_sf"/>
</dbReference>
<dbReference type="FunFam" id="3.30.565.10:FF:000057">
    <property type="entry name" value="Sensor histidine kinase"/>
    <property type="match status" value="1"/>
</dbReference>
<keyword evidence="7 12" id="KW-0812">Transmembrane</keyword>
<evidence type="ECO:0000256" key="12">
    <source>
        <dbReference type="SAM" id="Phobius"/>
    </source>
</evidence>
<dbReference type="InterPro" id="IPR005467">
    <property type="entry name" value="His_kinase_dom"/>
</dbReference>
<evidence type="ECO:0000313" key="14">
    <source>
        <dbReference type="EMBL" id="MDS1001928.1"/>
    </source>
</evidence>
<feature type="transmembrane region" description="Helical" evidence="12">
    <location>
        <begin position="37"/>
        <end position="54"/>
    </location>
</feature>
<sequence length="328" mass="38130">MKVFIRDHLALIVIYILSFTLTIIYCMLTKALKATDAMYIVFFNLLLLICFLVYRYNANKGIYDILSEDIAFLEESTKDLGDSALGEAMGALLEKQYNLYQGKIQKYNQNHKEHLTFMNHWVHQMKTPLSVIQLYIQENEGEEMAENLKVEVDKLNKGLNMAMYFARLDEFEKDFHAEKVDLYSLIIEMLNEEKRLFIKNRVLLELKLEEDIIIYSDKKWIKFAIEQIITNGVKYSKGENKRLTIELKKVSNMVVLDVIDRGVGIPKKDIKRVFDAFYTGENGRVFGESTGMGLYIVKKVCDSLQHKIEIESKAGEGTRVRLIFRGEL</sequence>
<reference evidence="14" key="1">
    <citation type="submission" date="2023-04" db="EMBL/GenBank/DDBJ databases">
        <title>Assessment of the microbiological origin of a defect in Grana Padano cheese.</title>
        <authorList>
            <person name="Zago M."/>
            <person name="Rossetti L."/>
            <person name="Bonvini B."/>
            <person name="Carminati D."/>
            <person name="Giraffa G."/>
        </authorList>
    </citation>
    <scope>NUCLEOTIDE SEQUENCE</scope>
    <source>
        <strain evidence="14">4990</strain>
    </source>
</reference>
<name>A0AAE4JS50_CLOSG</name>
<keyword evidence="6 14" id="KW-0808">Transferase</keyword>
<evidence type="ECO:0000256" key="1">
    <source>
        <dbReference type="ARBA" id="ARBA00000085"/>
    </source>
</evidence>
<evidence type="ECO:0000313" key="15">
    <source>
        <dbReference type="Proteomes" id="UP001182303"/>
    </source>
</evidence>
<evidence type="ECO:0000256" key="11">
    <source>
        <dbReference type="ARBA" id="ARBA00023136"/>
    </source>
</evidence>
<protein>
    <recommendedName>
        <fullName evidence="3">histidine kinase</fullName>
        <ecNumber evidence="3">2.7.13.3</ecNumber>
    </recommendedName>
</protein>
<dbReference type="SMART" id="SM00387">
    <property type="entry name" value="HATPase_c"/>
    <property type="match status" value="1"/>
</dbReference>
<dbReference type="CDD" id="cd00082">
    <property type="entry name" value="HisKA"/>
    <property type="match status" value="1"/>
</dbReference>